<evidence type="ECO:0000259" key="1">
    <source>
        <dbReference type="Pfam" id="PF09116"/>
    </source>
</evidence>
<feature type="domain" description="Sliding clamp C-terminal" evidence="1">
    <location>
        <begin position="118"/>
        <end position="218"/>
    </location>
</feature>
<reference evidence="2" key="1">
    <citation type="submission" date="2018-05" db="EMBL/GenBank/DDBJ databases">
        <authorList>
            <person name="Lanie J.A."/>
            <person name="Ng W.-L."/>
            <person name="Kazmierczak K.M."/>
            <person name="Andrzejewski T.M."/>
            <person name="Davidsen T.M."/>
            <person name="Wayne K.J."/>
            <person name="Tettelin H."/>
            <person name="Glass J.I."/>
            <person name="Rusch D."/>
            <person name="Podicherti R."/>
            <person name="Tsui H.-C.T."/>
            <person name="Winkler M.E."/>
        </authorList>
    </citation>
    <scope>NUCLEOTIDE SEQUENCE</scope>
</reference>
<dbReference type="InterPro" id="IPR015200">
    <property type="entry name" value="Sliding_clamp_C"/>
</dbReference>
<evidence type="ECO:0000313" key="2">
    <source>
        <dbReference type="EMBL" id="SVA39959.1"/>
    </source>
</evidence>
<dbReference type="HAMAP" id="MF_04161">
    <property type="entry name" value="Sliding_clamp_T4"/>
    <property type="match status" value="1"/>
</dbReference>
<dbReference type="InterPro" id="IPR046389">
    <property type="entry name" value="Sliding_clamp_T4"/>
</dbReference>
<dbReference type="AlphaFoldDB" id="A0A381VHX3"/>
<dbReference type="InterPro" id="IPR046938">
    <property type="entry name" value="DNA_clamp_sf"/>
</dbReference>
<protein>
    <recommendedName>
        <fullName evidence="1">Sliding clamp C-terminal domain-containing protein</fullName>
    </recommendedName>
</protein>
<dbReference type="Pfam" id="PF09116">
    <property type="entry name" value="gp45-slide_C"/>
    <property type="match status" value="1"/>
</dbReference>
<name>A0A381VHX3_9ZZZZ</name>
<dbReference type="GO" id="GO:0039693">
    <property type="term" value="P:viral DNA genome replication"/>
    <property type="evidence" value="ECO:0007669"/>
    <property type="project" value="InterPro"/>
</dbReference>
<dbReference type="EMBL" id="UINC01008891">
    <property type="protein sequence ID" value="SVA39959.1"/>
    <property type="molecule type" value="Genomic_DNA"/>
</dbReference>
<accession>A0A381VHX3</accession>
<sequence length="225" mass="25074">MKLSEHTTSVLKNFASINQNLVIKEGKTISTMSAMKNIVARAEVDEDFPREIAIYDLNEFLASLSLFTKPVLDFSENHVMITEDGKTGNSLKYFYSDPSVVTTPSKDISMPETEVKFSLDSSDLSKVQRAASVIGSPDMVLEKNGTGSFLTVKDKKNDTANNYSLDVDVDSKGEYNFFFKVENLKLLPTNYDVEVSSKNISHFKSQAGNAVEYWIALEPESSYSE</sequence>
<organism evidence="2">
    <name type="scientific">marine metagenome</name>
    <dbReference type="NCBI Taxonomy" id="408172"/>
    <lineage>
        <taxon>unclassified sequences</taxon>
        <taxon>metagenomes</taxon>
        <taxon>ecological metagenomes</taxon>
    </lineage>
</organism>
<dbReference type="Gene3D" id="3.70.10.10">
    <property type="match status" value="1"/>
</dbReference>
<dbReference type="GO" id="GO:0030337">
    <property type="term" value="F:DNA polymerase processivity factor activity"/>
    <property type="evidence" value="ECO:0007669"/>
    <property type="project" value="InterPro"/>
</dbReference>
<dbReference type="SUPFAM" id="SSF55979">
    <property type="entry name" value="DNA clamp"/>
    <property type="match status" value="2"/>
</dbReference>
<gene>
    <name evidence="2" type="ORF">METZ01_LOCUS92813</name>
</gene>
<proteinExistence type="inferred from homology"/>